<gene>
    <name evidence="2" type="ORF">H0A61_02178</name>
</gene>
<dbReference type="EMBL" id="CP059066">
    <property type="protein sequence ID" value="QSQ09797.1"/>
    <property type="molecule type" value="Genomic_DNA"/>
</dbReference>
<evidence type="ECO:0000313" key="3">
    <source>
        <dbReference type="Proteomes" id="UP000662904"/>
    </source>
</evidence>
<feature type="transmembrane region" description="Helical" evidence="1">
    <location>
        <begin position="6"/>
        <end position="26"/>
    </location>
</feature>
<protein>
    <recommendedName>
        <fullName evidence="4">YggT family protein</fullName>
    </recommendedName>
</protein>
<dbReference type="Pfam" id="PF02325">
    <property type="entry name" value="CCB3_YggT"/>
    <property type="match status" value="1"/>
</dbReference>
<evidence type="ECO:0000256" key="1">
    <source>
        <dbReference type="SAM" id="Phobius"/>
    </source>
</evidence>
<evidence type="ECO:0008006" key="4">
    <source>
        <dbReference type="Google" id="ProtNLM"/>
    </source>
</evidence>
<name>A0A8A0RQX9_9FIRM</name>
<proteinExistence type="predicted"/>
<dbReference type="Proteomes" id="UP000662904">
    <property type="component" value="Chromosome"/>
</dbReference>
<reference evidence="2" key="1">
    <citation type="submission" date="2020-07" db="EMBL/GenBank/DDBJ databases">
        <title>Koleobacter methoxysyntrophicus gen. nov., sp. nov., a novel anaerobic bacterium isolated from deep subsurface oil field and proposal of Koleobacterales ord. nov. in the phylum Firmicutes.</title>
        <authorList>
            <person name="Sakamoto S."/>
            <person name="Tamaki H."/>
        </authorList>
    </citation>
    <scope>NUCLEOTIDE SEQUENCE</scope>
    <source>
        <strain evidence="2">NRmbB1</strain>
    </source>
</reference>
<dbReference type="KEGG" id="kme:H0A61_02178"/>
<dbReference type="InterPro" id="IPR003425">
    <property type="entry name" value="CCB3/YggT"/>
</dbReference>
<keyword evidence="1" id="KW-1133">Transmembrane helix</keyword>
<evidence type="ECO:0000313" key="2">
    <source>
        <dbReference type="EMBL" id="QSQ09797.1"/>
    </source>
</evidence>
<accession>A0A8A0RQX9</accession>
<dbReference type="AlphaFoldDB" id="A0A8A0RQX9"/>
<keyword evidence="1" id="KW-0472">Membrane</keyword>
<sequence length="88" mass="10440">MIYRTINLIFDVISLLIMIRVILSWIRLYPSHPSIRFVYEVTEPILEPIRQVLSRLIPSYRTSPIDFSPVIAIFLLRLIRNIIIDIVF</sequence>
<dbReference type="RefSeq" id="WP_206707133.1">
    <property type="nucleotide sequence ID" value="NZ_CP059066.1"/>
</dbReference>
<dbReference type="GO" id="GO:0016020">
    <property type="term" value="C:membrane"/>
    <property type="evidence" value="ECO:0007669"/>
    <property type="project" value="InterPro"/>
</dbReference>
<keyword evidence="3" id="KW-1185">Reference proteome</keyword>
<keyword evidence="1" id="KW-0812">Transmembrane</keyword>
<organism evidence="2 3">
    <name type="scientific">Koleobacter methoxysyntrophicus</name>
    <dbReference type="NCBI Taxonomy" id="2751313"/>
    <lineage>
        <taxon>Bacteria</taxon>
        <taxon>Bacillati</taxon>
        <taxon>Bacillota</taxon>
        <taxon>Clostridia</taxon>
        <taxon>Koleobacterales</taxon>
        <taxon>Koleobacteraceae</taxon>
        <taxon>Koleobacter</taxon>
    </lineage>
</organism>